<sequence>MEAPSFWESILVGGLAILLIFWFRPGIKAMFKERREASQSEWMGILIPIGLVAVFVTLLIALT</sequence>
<keyword evidence="1" id="KW-0812">Transmembrane</keyword>
<feature type="transmembrane region" description="Helical" evidence="1">
    <location>
        <begin position="6"/>
        <end position="23"/>
    </location>
</feature>
<keyword evidence="1" id="KW-0472">Membrane</keyword>
<organism evidence="2">
    <name type="scientific">hydrothermal vent metagenome</name>
    <dbReference type="NCBI Taxonomy" id="652676"/>
    <lineage>
        <taxon>unclassified sequences</taxon>
        <taxon>metagenomes</taxon>
        <taxon>ecological metagenomes</taxon>
    </lineage>
</organism>
<evidence type="ECO:0000313" key="2">
    <source>
        <dbReference type="EMBL" id="VAW80185.1"/>
    </source>
</evidence>
<gene>
    <name evidence="2" type="ORF">MNBD_GAMMA13-1040</name>
</gene>
<protein>
    <submittedName>
        <fullName evidence="2">Uncharacterized protein</fullName>
    </submittedName>
</protein>
<accession>A0A3B0YH09</accession>
<dbReference type="EMBL" id="UOFK01000214">
    <property type="protein sequence ID" value="VAW80185.1"/>
    <property type="molecule type" value="Genomic_DNA"/>
</dbReference>
<keyword evidence="1" id="KW-1133">Transmembrane helix</keyword>
<name>A0A3B0YH09_9ZZZZ</name>
<proteinExistence type="predicted"/>
<evidence type="ECO:0000256" key="1">
    <source>
        <dbReference type="SAM" id="Phobius"/>
    </source>
</evidence>
<dbReference type="AlphaFoldDB" id="A0A3B0YH09"/>
<feature type="transmembrane region" description="Helical" evidence="1">
    <location>
        <begin position="43"/>
        <end position="62"/>
    </location>
</feature>
<reference evidence="2" key="1">
    <citation type="submission" date="2018-06" db="EMBL/GenBank/DDBJ databases">
        <authorList>
            <person name="Zhirakovskaya E."/>
        </authorList>
    </citation>
    <scope>NUCLEOTIDE SEQUENCE</scope>
</reference>